<dbReference type="GeneID" id="96953513"/>
<feature type="region of interest" description="Disordered" evidence="1">
    <location>
        <begin position="30"/>
        <end position="128"/>
    </location>
</feature>
<feature type="compositionally biased region" description="Polar residues" evidence="1">
    <location>
        <begin position="44"/>
        <end position="53"/>
    </location>
</feature>
<dbReference type="AlphaFoldDB" id="A0ABD5ZXI6"/>
<accession>A0ABD5ZXI6</accession>
<feature type="compositionally biased region" description="Polar residues" evidence="1">
    <location>
        <begin position="61"/>
        <end position="75"/>
    </location>
</feature>
<dbReference type="Proteomes" id="UP001596434">
    <property type="component" value="Unassembled WGS sequence"/>
</dbReference>
<comment type="caution">
    <text evidence="2">The sequence shown here is derived from an EMBL/GenBank/DDBJ whole genome shotgun (WGS) entry which is preliminary data.</text>
</comment>
<sequence length="128" mass="13993">MRLPIPKNKLVAFTLAGALLTAVIAGGLAFPIPGVTAPGDTAGDSGTQSTGAPQSAADAPTPNQDFTPAVQTQTGYEGEEHEAYEEDDEDEHEEYEDDEDEHEEYEDDEDEHEEREDEHDDEDEDEAE</sequence>
<dbReference type="EMBL" id="JBHTAT010000001">
    <property type="protein sequence ID" value="MFC7255167.1"/>
    <property type="molecule type" value="Genomic_DNA"/>
</dbReference>
<dbReference type="RefSeq" id="WP_379703381.1">
    <property type="nucleotide sequence ID" value="NZ_JBHTAT010000001.1"/>
</dbReference>
<proteinExistence type="predicted"/>
<protein>
    <submittedName>
        <fullName evidence="2">Uncharacterized protein</fullName>
    </submittedName>
</protein>
<evidence type="ECO:0000313" key="2">
    <source>
        <dbReference type="EMBL" id="MFC7255167.1"/>
    </source>
</evidence>
<keyword evidence="3" id="KW-1185">Reference proteome</keyword>
<feature type="compositionally biased region" description="Acidic residues" evidence="1">
    <location>
        <begin position="77"/>
        <end position="128"/>
    </location>
</feature>
<evidence type="ECO:0000313" key="3">
    <source>
        <dbReference type="Proteomes" id="UP001596434"/>
    </source>
</evidence>
<name>A0ABD5ZXI6_9EURY</name>
<evidence type="ECO:0000256" key="1">
    <source>
        <dbReference type="SAM" id="MobiDB-lite"/>
    </source>
</evidence>
<gene>
    <name evidence="2" type="ORF">ACFQKE_07645</name>
</gene>
<reference evidence="2 3" key="1">
    <citation type="journal article" date="2019" name="Int. J. Syst. Evol. Microbiol.">
        <title>The Global Catalogue of Microorganisms (GCM) 10K type strain sequencing project: providing services to taxonomists for standard genome sequencing and annotation.</title>
        <authorList>
            <consortium name="The Broad Institute Genomics Platform"/>
            <consortium name="The Broad Institute Genome Sequencing Center for Infectious Disease"/>
            <person name="Wu L."/>
            <person name="Ma J."/>
        </authorList>
    </citation>
    <scope>NUCLEOTIDE SEQUENCE [LARGE SCALE GENOMIC DNA]</scope>
    <source>
        <strain evidence="2 3">GX21</strain>
    </source>
</reference>
<organism evidence="2 3">
    <name type="scientific">Haloplanus litoreus</name>
    <dbReference type="NCBI Taxonomy" id="767515"/>
    <lineage>
        <taxon>Archaea</taxon>
        <taxon>Methanobacteriati</taxon>
        <taxon>Methanobacteriota</taxon>
        <taxon>Stenosarchaea group</taxon>
        <taxon>Halobacteria</taxon>
        <taxon>Halobacteriales</taxon>
        <taxon>Haloferacaceae</taxon>
        <taxon>Haloplanus</taxon>
    </lineage>
</organism>